<dbReference type="PIRSF" id="PIRSF016184">
    <property type="entry name" value="PhzC_PhzF"/>
    <property type="match status" value="1"/>
</dbReference>
<dbReference type="Proteomes" id="UP000214603">
    <property type="component" value="Unassembled WGS sequence"/>
</dbReference>
<gene>
    <name evidence="3" type="ORF">CEY11_15100</name>
</gene>
<comment type="caution">
    <text evidence="3">The sequence shown here is derived from an EMBL/GenBank/DDBJ whole genome shotgun (WGS) entry which is preliminary data.</text>
</comment>
<dbReference type="GO" id="GO:0005737">
    <property type="term" value="C:cytoplasm"/>
    <property type="evidence" value="ECO:0007669"/>
    <property type="project" value="TreeGrafter"/>
</dbReference>
<dbReference type="PANTHER" id="PTHR13774">
    <property type="entry name" value="PHENAZINE BIOSYNTHESIS PROTEIN"/>
    <property type="match status" value="1"/>
</dbReference>
<evidence type="ECO:0000256" key="1">
    <source>
        <dbReference type="ARBA" id="ARBA00008270"/>
    </source>
</evidence>
<evidence type="ECO:0000256" key="2">
    <source>
        <dbReference type="PIRSR" id="PIRSR016184-1"/>
    </source>
</evidence>
<dbReference type="NCBIfam" id="TIGR00654">
    <property type="entry name" value="PhzF_family"/>
    <property type="match status" value="1"/>
</dbReference>
<dbReference type="GO" id="GO:0016853">
    <property type="term" value="F:isomerase activity"/>
    <property type="evidence" value="ECO:0007669"/>
    <property type="project" value="TreeGrafter"/>
</dbReference>
<dbReference type="AlphaFoldDB" id="A0A225MFH2"/>
<proteinExistence type="inferred from homology"/>
<dbReference type="OrthoDB" id="9788221at2"/>
<evidence type="ECO:0000313" key="3">
    <source>
        <dbReference type="EMBL" id="OWT58311.1"/>
    </source>
</evidence>
<sequence length="280" mass="29553">MPILDFKQVDVFSDTPLKGNPLAVVIGADELDEARMAAFANWTNLSETTFLLRPTVAGADYRVRIYTPRGELPFAGHPTLGSCHVWLAAGGRPQGQEVVQECAAGLIRLRRDGRRLAFAAPPLLRSGTPDAGLLERVAAGLRIDRAAIRDAQWVDNGPGWLAVLLGGRAEVLALRPDMAALGDLKVGVVAPWDAARDGDAASFEVRAFVPGLGVPEDPVTGSLNAGLALWLIGSGRAPDAYVASQGTALGRAGRVHVQRLGDDIWIGGETAVCIEGRVSL</sequence>
<keyword evidence="4" id="KW-1185">Reference proteome</keyword>
<dbReference type="PANTHER" id="PTHR13774:SF32">
    <property type="entry name" value="ANTISENSE-ENHANCING SEQUENCE 1"/>
    <property type="match status" value="1"/>
</dbReference>
<dbReference type="Gene3D" id="3.10.310.10">
    <property type="entry name" value="Diaminopimelate Epimerase, Chain A, domain 1"/>
    <property type="match status" value="2"/>
</dbReference>
<dbReference type="EMBL" id="NJIH01000008">
    <property type="protein sequence ID" value="OWT58311.1"/>
    <property type="molecule type" value="Genomic_DNA"/>
</dbReference>
<protein>
    <submittedName>
        <fullName evidence="3">Phenazine biosynthesis protein PhzF</fullName>
    </submittedName>
</protein>
<evidence type="ECO:0000313" key="4">
    <source>
        <dbReference type="Proteomes" id="UP000214603"/>
    </source>
</evidence>
<dbReference type="InterPro" id="IPR003719">
    <property type="entry name" value="Phenazine_PhzF-like"/>
</dbReference>
<name>A0A225MFH2_9BURK</name>
<comment type="similarity">
    <text evidence="1">Belongs to the PhzF family.</text>
</comment>
<organism evidence="3 4">
    <name type="scientific">Candidimonas nitroreducens</name>
    <dbReference type="NCBI Taxonomy" id="683354"/>
    <lineage>
        <taxon>Bacteria</taxon>
        <taxon>Pseudomonadati</taxon>
        <taxon>Pseudomonadota</taxon>
        <taxon>Betaproteobacteria</taxon>
        <taxon>Burkholderiales</taxon>
        <taxon>Alcaligenaceae</taxon>
        <taxon>Candidimonas</taxon>
    </lineage>
</organism>
<dbReference type="Pfam" id="PF02567">
    <property type="entry name" value="PhzC-PhzF"/>
    <property type="match status" value="1"/>
</dbReference>
<dbReference type="SUPFAM" id="SSF54506">
    <property type="entry name" value="Diaminopimelate epimerase-like"/>
    <property type="match status" value="1"/>
</dbReference>
<reference evidence="4" key="1">
    <citation type="submission" date="2017-06" db="EMBL/GenBank/DDBJ databases">
        <title>Herbaspirillum phytohormonus sp. nov., isolated from the root nodule of Robinia pseudoacacia in lead-zinc mine.</title>
        <authorList>
            <person name="Fan M."/>
            <person name="Lin Y."/>
        </authorList>
    </citation>
    <scope>NUCLEOTIDE SEQUENCE [LARGE SCALE GENOMIC DNA]</scope>
    <source>
        <strain evidence="4">SC-089</strain>
    </source>
</reference>
<dbReference type="RefSeq" id="WP_088604222.1">
    <property type="nucleotide sequence ID" value="NZ_NJIH01000008.1"/>
</dbReference>
<accession>A0A225MFH2</accession>
<feature type="active site" evidence="2">
    <location>
        <position position="47"/>
    </location>
</feature>